<dbReference type="SUPFAM" id="SSF53335">
    <property type="entry name" value="S-adenosyl-L-methionine-dependent methyltransferases"/>
    <property type="match status" value="1"/>
</dbReference>
<organism evidence="2 3">
    <name type="scientific">Microbispora oryzae</name>
    <dbReference type="NCBI Taxonomy" id="2806554"/>
    <lineage>
        <taxon>Bacteria</taxon>
        <taxon>Bacillati</taxon>
        <taxon>Actinomycetota</taxon>
        <taxon>Actinomycetes</taxon>
        <taxon>Streptosporangiales</taxon>
        <taxon>Streptosporangiaceae</taxon>
        <taxon>Microbispora</taxon>
    </lineage>
</organism>
<keyword evidence="3" id="KW-1185">Reference proteome</keyword>
<comment type="caution">
    <text evidence="2">The sequence shown here is derived from an EMBL/GenBank/DDBJ whole genome shotgun (WGS) entry which is preliminary data.</text>
</comment>
<dbReference type="AlphaFoldDB" id="A0A941ASB1"/>
<feature type="region of interest" description="Disordered" evidence="1">
    <location>
        <begin position="251"/>
        <end position="275"/>
    </location>
</feature>
<evidence type="ECO:0000313" key="2">
    <source>
        <dbReference type="EMBL" id="MBP2707834.1"/>
    </source>
</evidence>
<accession>A0A941ASB1</accession>
<dbReference type="PIRSF" id="PIRSF017393">
    <property type="entry name" value="MTase_SAV2177"/>
    <property type="match status" value="1"/>
</dbReference>
<name>A0A941ASB1_9ACTN</name>
<dbReference type="GO" id="GO:0008168">
    <property type="term" value="F:methyltransferase activity"/>
    <property type="evidence" value="ECO:0007669"/>
    <property type="project" value="UniProtKB-KW"/>
</dbReference>
<reference evidence="2" key="1">
    <citation type="submission" date="2021-02" db="EMBL/GenBank/DDBJ databases">
        <title>Draft genome sequence of Microbispora sp. RL4-1S isolated from rice leaves in Thailand.</title>
        <authorList>
            <person name="Muangham S."/>
            <person name="Duangmal K."/>
        </authorList>
    </citation>
    <scope>NUCLEOTIDE SEQUENCE</scope>
    <source>
        <strain evidence="2">RL4-1S</strain>
    </source>
</reference>
<dbReference type="Pfam" id="PF04672">
    <property type="entry name" value="Methyltransf_19"/>
    <property type="match status" value="1"/>
</dbReference>
<evidence type="ECO:0000313" key="3">
    <source>
        <dbReference type="Proteomes" id="UP000674234"/>
    </source>
</evidence>
<sequence length="275" mass="29758">MSTNDVLALGINPDVPHAARIYDYLIGGKDNFAADREAAEALIRIVPYLRQRARENRAFLMRTVRHLAEAGVRQFLDIGSGLPTAENVHQIVHRVAPDARIAYVDSDEIAVVHGNALLAGAPDGPVRMVHADVRDTAALLDHPDIAGLFDRGQPIAVIMIALLHFIPGGQAREIVDTMRAWLPEGSHLVISHATPGDLSPEAQREGTAVYERANMQITMRSVAEITSLFDGFQLSPEGVVPVSEWRPEGGFRERPPSGGHFVGGVARLAGGSEPR</sequence>
<keyword evidence="2" id="KW-0808">Transferase</keyword>
<gene>
    <name evidence="2" type="ORF">JOL79_29045</name>
</gene>
<dbReference type="Proteomes" id="UP000674234">
    <property type="component" value="Unassembled WGS sequence"/>
</dbReference>
<dbReference type="InterPro" id="IPR006764">
    <property type="entry name" value="SAM_dep_MeTrfase_SAV2177_type"/>
</dbReference>
<protein>
    <submittedName>
        <fullName evidence="2">SAM-dependent methyltransferase</fullName>
    </submittedName>
</protein>
<dbReference type="InterPro" id="IPR029063">
    <property type="entry name" value="SAM-dependent_MTases_sf"/>
</dbReference>
<dbReference type="GO" id="GO:0032259">
    <property type="term" value="P:methylation"/>
    <property type="evidence" value="ECO:0007669"/>
    <property type="project" value="UniProtKB-KW"/>
</dbReference>
<dbReference type="RefSeq" id="WP_210159097.1">
    <property type="nucleotide sequence ID" value="NZ_JAFCNB010000023.1"/>
</dbReference>
<dbReference type="EMBL" id="JAFCNB010000023">
    <property type="protein sequence ID" value="MBP2707834.1"/>
    <property type="molecule type" value="Genomic_DNA"/>
</dbReference>
<keyword evidence="2" id="KW-0489">Methyltransferase</keyword>
<evidence type="ECO:0000256" key="1">
    <source>
        <dbReference type="SAM" id="MobiDB-lite"/>
    </source>
</evidence>
<proteinExistence type="predicted"/>
<dbReference type="Gene3D" id="3.40.50.150">
    <property type="entry name" value="Vaccinia Virus protein VP39"/>
    <property type="match status" value="1"/>
</dbReference>